<dbReference type="Proteomes" id="UP000183832">
    <property type="component" value="Unassembled WGS sequence"/>
</dbReference>
<protein>
    <submittedName>
        <fullName evidence="2">CLUMA_CG008476, isoform A</fullName>
    </submittedName>
</protein>
<dbReference type="AlphaFoldDB" id="A0A1J1I3W6"/>
<accession>A0A1J1I3W6</accession>
<proteinExistence type="predicted"/>
<name>A0A1J1I3W6_9DIPT</name>
<keyword evidence="3" id="KW-1185">Reference proteome</keyword>
<reference evidence="2 3" key="1">
    <citation type="submission" date="2015-04" db="EMBL/GenBank/DDBJ databases">
        <authorList>
            <person name="Syromyatnikov M.Y."/>
            <person name="Popov V.N."/>
        </authorList>
    </citation>
    <scope>NUCLEOTIDE SEQUENCE [LARGE SCALE GENOMIC DNA]</scope>
</reference>
<evidence type="ECO:0000256" key="1">
    <source>
        <dbReference type="SAM" id="SignalP"/>
    </source>
</evidence>
<organism evidence="2 3">
    <name type="scientific">Clunio marinus</name>
    <dbReference type="NCBI Taxonomy" id="568069"/>
    <lineage>
        <taxon>Eukaryota</taxon>
        <taxon>Metazoa</taxon>
        <taxon>Ecdysozoa</taxon>
        <taxon>Arthropoda</taxon>
        <taxon>Hexapoda</taxon>
        <taxon>Insecta</taxon>
        <taxon>Pterygota</taxon>
        <taxon>Neoptera</taxon>
        <taxon>Endopterygota</taxon>
        <taxon>Diptera</taxon>
        <taxon>Nematocera</taxon>
        <taxon>Chironomoidea</taxon>
        <taxon>Chironomidae</taxon>
        <taxon>Clunio</taxon>
    </lineage>
</organism>
<keyword evidence="1" id="KW-0732">Signal</keyword>
<gene>
    <name evidence="2" type="ORF">CLUMA_CG008476</name>
</gene>
<feature type="signal peptide" evidence="1">
    <location>
        <begin position="1"/>
        <end position="21"/>
    </location>
</feature>
<feature type="chain" id="PRO_5012610908" evidence="1">
    <location>
        <begin position="22"/>
        <end position="60"/>
    </location>
</feature>
<evidence type="ECO:0000313" key="3">
    <source>
        <dbReference type="Proteomes" id="UP000183832"/>
    </source>
</evidence>
<dbReference type="EMBL" id="CVRI01000040">
    <property type="protein sequence ID" value="CRK94989.1"/>
    <property type="molecule type" value="Genomic_DNA"/>
</dbReference>
<evidence type="ECO:0000313" key="2">
    <source>
        <dbReference type="EMBL" id="CRK94989.1"/>
    </source>
</evidence>
<sequence>MIHQINLCELTFLLTFRYSWGSSLLQKQEIDFYCVGFAYQLHPTNFVLKAMIKENAVLIT</sequence>